<protein>
    <submittedName>
        <fullName evidence="2">Uncharacterized protein</fullName>
    </submittedName>
</protein>
<feature type="compositionally biased region" description="Basic and acidic residues" evidence="1">
    <location>
        <begin position="203"/>
        <end position="216"/>
    </location>
</feature>
<reference evidence="2" key="2">
    <citation type="submission" date="2022-01" db="EMBL/GenBank/DDBJ databases">
        <authorList>
            <person name="Yamashiro T."/>
            <person name="Shiraishi A."/>
            <person name="Satake H."/>
            <person name="Nakayama K."/>
        </authorList>
    </citation>
    <scope>NUCLEOTIDE SEQUENCE</scope>
</reference>
<feature type="compositionally biased region" description="Basic residues" evidence="1">
    <location>
        <begin position="112"/>
        <end position="122"/>
    </location>
</feature>
<organism evidence="2 3">
    <name type="scientific">Tanacetum coccineum</name>
    <dbReference type="NCBI Taxonomy" id="301880"/>
    <lineage>
        <taxon>Eukaryota</taxon>
        <taxon>Viridiplantae</taxon>
        <taxon>Streptophyta</taxon>
        <taxon>Embryophyta</taxon>
        <taxon>Tracheophyta</taxon>
        <taxon>Spermatophyta</taxon>
        <taxon>Magnoliopsida</taxon>
        <taxon>eudicotyledons</taxon>
        <taxon>Gunneridae</taxon>
        <taxon>Pentapetalae</taxon>
        <taxon>asterids</taxon>
        <taxon>campanulids</taxon>
        <taxon>Asterales</taxon>
        <taxon>Asteraceae</taxon>
        <taxon>Asteroideae</taxon>
        <taxon>Anthemideae</taxon>
        <taxon>Anthemidinae</taxon>
        <taxon>Tanacetum</taxon>
    </lineage>
</organism>
<reference evidence="2" key="1">
    <citation type="journal article" date="2022" name="Int. J. Mol. Sci.">
        <title>Draft Genome of Tanacetum Coccineum: Genomic Comparison of Closely Related Tanacetum-Family Plants.</title>
        <authorList>
            <person name="Yamashiro T."/>
            <person name="Shiraishi A."/>
            <person name="Nakayama K."/>
            <person name="Satake H."/>
        </authorList>
    </citation>
    <scope>NUCLEOTIDE SEQUENCE</scope>
</reference>
<feature type="compositionally biased region" description="Basic and acidic residues" evidence="1">
    <location>
        <begin position="429"/>
        <end position="441"/>
    </location>
</feature>
<gene>
    <name evidence="2" type="ORF">Tco_1082534</name>
</gene>
<evidence type="ECO:0000313" key="3">
    <source>
        <dbReference type="Proteomes" id="UP001151760"/>
    </source>
</evidence>
<feature type="compositionally biased region" description="Basic and acidic residues" evidence="1">
    <location>
        <begin position="143"/>
        <end position="154"/>
    </location>
</feature>
<accession>A0ABQ5I1Y9</accession>
<sequence length="441" mass="49855">MPYPRFTKVIINYFISKDKSIYMRNKINLHTVRDDTLLGTLKFVSKTEDAQKYGALIPDGMINQDIKDSEAYKTYYDFATRKVAPKKARKFKKVASPSRKLSPIKEAEPAKKAKRVKRHAKKCTTAPTANVVIKDTPAAQVKEALKKSKQDSHMLHASGSGDGVGSQLKGDSQDDKSNDDADNNSDNKDGDSKDDDGNSNAGDSERTDSDSHKDVDPNLNLKEDEEEESHDEEYVRTPDYYVPTNEESREENRESNEEEYADLYGDVNITPKDTKPKKEGKVIVSALEMELSQFRQVNHSAQLLATIKQQNPAIIDDILSTRIGYATQTALQSYTAEFKKNAQEEKHRYFDVIEKSIKGIIKDEKSKPYQAALEHREIYDGLIKSYNLDKDLFLSYGKAYSLKRDREDEDKDEDPPVGSNQGLKKRKTSKDAEPSKGSKSK</sequence>
<dbReference type="EMBL" id="BQNB010020225">
    <property type="protein sequence ID" value="GJT93689.1"/>
    <property type="molecule type" value="Genomic_DNA"/>
</dbReference>
<feature type="region of interest" description="Disordered" evidence="1">
    <location>
        <begin position="90"/>
        <end position="128"/>
    </location>
</feature>
<evidence type="ECO:0000256" key="1">
    <source>
        <dbReference type="SAM" id="MobiDB-lite"/>
    </source>
</evidence>
<evidence type="ECO:0000313" key="2">
    <source>
        <dbReference type="EMBL" id="GJT93689.1"/>
    </source>
</evidence>
<dbReference type="Proteomes" id="UP001151760">
    <property type="component" value="Unassembled WGS sequence"/>
</dbReference>
<feature type="compositionally biased region" description="Basic and acidic residues" evidence="1">
    <location>
        <begin position="246"/>
        <end position="255"/>
    </location>
</feature>
<name>A0ABQ5I1Y9_9ASTR</name>
<feature type="compositionally biased region" description="Basic and acidic residues" evidence="1">
    <location>
        <begin position="171"/>
        <end position="191"/>
    </location>
</feature>
<proteinExistence type="predicted"/>
<keyword evidence="3" id="KW-1185">Reference proteome</keyword>
<comment type="caution">
    <text evidence="2">The sequence shown here is derived from an EMBL/GenBank/DDBJ whole genome shotgun (WGS) entry which is preliminary data.</text>
</comment>
<feature type="region of interest" description="Disordered" evidence="1">
    <location>
        <begin position="403"/>
        <end position="441"/>
    </location>
</feature>
<feature type="region of interest" description="Disordered" evidence="1">
    <location>
        <begin position="143"/>
        <end position="257"/>
    </location>
</feature>